<dbReference type="EMBL" id="MU072259">
    <property type="protein sequence ID" value="KAF5825664.1"/>
    <property type="molecule type" value="Genomic_DNA"/>
</dbReference>
<evidence type="ECO:0008006" key="3">
    <source>
        <dbReference type="Google" id="ProtNLM"/>
    </source>
</evidence>
<gene>
    <name evidence="1" type="ORF">DUNSADRAFT_7766</name>
</gene>
<dbReference type="Proteomes" id="UP000815325">
    <property type="component" value="Unassembled WGS sequence"/>
</dbReference>
<evidence type="ECO:0000313" key="1">
    <source>
        <dbReference type="EMBL" id="KAF5825664.1"/>
    </source>
</evidence>
<proteinExistence type="predicted"/>
<comment type="caution">
    <text evidence="1">The sequence shown here is derived from an EMBL/GenBank/DDBJ whole genome shotgun (WGS) entry which is preliminary data.</text>
</comment>
<organism evidence="1 2">
    <name type="scientific">Dunaliella salina</name>
    <name type="common">Green alga</name>
    <name type="synonym">Protococcus salinus</name>
    <dbReference type="NCBI Taxonomy" id="3046"/>
    <lineage>
        <taxon>Eukaryota</taxon>
        <taxon>Viridiplantae</taxon>
        <taxon>Chlorophyta</taxon>
        <taxon>core chlorophytes</taxon>
        <taxon>Chlorophyceae</taxon>
        <taxon>CS clade</taxon>
        <taxon>Chlamydomonadales</taxon>
        <taxon>Dunaliellaceae</taxon>
        <taxon>Dunaliella</taxon>
    </lineage>
</organism>
<name>A0ABZ3K916_DUNSA</name>
<sequence length="136" mass="14955">MACLFVQFCAGLVSPSFDHEYNFDGKLSPLGFYALCSRLEMRFSFSDTNVSPSGSEGIGAEFPLSKGNTFNMFTTVEVAHVTLHVAKQDFLALLSAAHRGEQWQSGATSTAYLMRAIDVFLPSEYSRSSLTLSAYR</sequence>
<keyword evidence="2" id="KW-1185">Reference proteome</keyword>
<reference evidence="1" key="1">
    <citation type="submission" date="2017-08" db="EMBL/GenBank/DDBJ databases">
        <authorList>
            <person name="Polle J.E."/>
            <person name="Barry K."/>
            <person name="Cushman J."/>
            <person name="Schmutz J."/>
            <person name="Tran D."/>
            <person name="Hathwaick L.T."/>
            <person name="Yim W.C."/>
            <person name="Jenkins J."/>
            <person name="Mckie-Krisberg Z.M."/>
            <person name="Prochnik S."/>
            <person name="Lindquist E."/>
            <person name="Dockter R.B."/>
            <person name="Adam C."/>
            <person name="Molina H."/>
            <person name="Bunkerborg J."/>
            <person name="Jin E."/>
            <person name="Buchheim M."/>
            <person name="Magnuson J."/>
        </authorList>
    </citation>
    <scope>NUCLEOTIDE SEQUENCE</scope>
    <source>
        <strain evidence="1">CCAP 19/18</strain>
    </source>
</reference>
<accession>A0ABZ3K916</accession>
<evidence type="ECO:0000313" key="2">
    <source>
        <dbReference type="Proteomes" id="UP000815325"/>
    </source>
</evidence>
<protein>
    <recommendedName>
        <fullName evidence="3">Cyclic nucleotide-binding domain-containing protein</fullName>
    </recommendedName>
</protein>